<comment type="caution">
    <text evidence="9">The sequence shown here is derived from an EMBL/GenBank/DDBJ whole genome shotgun (WGS) entry which is preliminary data.</text>
</comment>
<evidence type="ECO:0000256" key="5">
    <source>
        <dbReference type="ARBA" id="ARBA00023244"/>
    </source>
</evidence>
<feature type="binding site" evidence="7">
    <location>
        <position position="297"/>
    </location>
    <ligand>
        <name>Fe(2+)</name>
        <dbReference type="ChEBI" id="CHEBI:29033"/>
    </ligand>
</feature>
<comment type="similarity">
    <text evidence="1 7 8">Belongs to the ferrochelatase family.</text>
</comment>
<reference evidence="9" key="2">
    <citation type="submission" date="2020-09" db="EMBL/GenBank/DDBJ databases">
        <authorList>
            <person name="Sun Q."/>
            <person name="Zhou Y."/>
        </authorList>
    </citation>
    <scope>NUCLEOTIDE SEQUENCE</scope>
    <source>
        <strain evidence="9">CGMCC 1.12195</strain>
    </source>
</reference>
<dbReference type="Proteomes" id="UP000660862">
    <property type="component" value="Unassembled WGS sequence"/>
</dbReference>
<proteinExistence type="inferred from homology"/>
<dbReference type="Pfam" id="PF00762">
    <property type="entry name" value="Ferrochelatase"/>
    <property type="match status" value="1"/>
</dbReference>
<dbReference type="GO" id="GO:0004325">
    <property type="term" value="F:ferrochelatase activity"/>
    <property type="evidence" value="ECO:0007669"/>
    <property type="project" value="UniProtKB-UniRule"/>
</dbReference>
<evidence type="ECO:0000256" key="3">
    <source>
        <dbReference type="ARBA" id="ARBA00023133"/>
    </source>
</evidence>
<evidence type="ECO:0000256" key="1">
    <source>
        <dbReference type="ARBA" id="ARBA00007718"/>
    </source>
</evidence>
<dbReference type="InterPro" id="IPR033659">
    <property type="entry name" value="Ferrochelatase_N"/>
</dbReference>
<keyword evidence="7" id="KW-0479">Metal-binding</keyword>
<organism evidence="9 10">
    <name type="scientific">Parapedobacter pyrenivorans</name>
    <dbReference type="NCBI Taxonomy" id="1305674"/>
    <lineage>
        <taxon>Bacteria</taxon>
        <taxon>Pseudomonadati</taxon>
        <taxon>Bacteroidota</taxon>
        <taxon>Sphingobacteriia</taxon>
        <taxon>Sphingobacteriales</taxon>
        <taxon>Sphingobacteriaceae</taxon>
        <taxon>Parapedobacter</taxon>
    </lineage>
</organism>
<comment type="pathway">
    <text evidence="7">Porphyrin-containing compound metabolism; protoheme biosynthesis; protoheme from protoporphyrin-IX: step 1/1.</text>
</comment>
<dbReference type="CDD" id="cd00419">
    <property type="entry name" value="Ferrochelatase_C"/>
    <property type="match status" value="1"/>
</dbReference>
<evidence type="ECO:0000256" key="7">
    <source>
        <dbReference type="HAMAP-Rule" id="MF_00323"/>
    </source>
</evidence>
<gene>
    <name evidence="7 9" type="primary">hemH</name>
    <name evidence="9" type="ORF">GCM10007415_38570</name>
</gene>
<evidence type="ECO:0000256" key="6">
    <source>
        <dbReference type="ARBA" id="ARBA00024536"/>
    </source>
</evidence>
<dbReference type="InterPro" id="IPR001015">
    <property type="entry name" value="Ferrochelatase"/>
</dbReference>
<dbReference type="GO" id="GO:0006783">
    <property type="term" value="P:heme biosynthetic process"/>
    <property type="evidence" value="ECO:0007669"/>
    <property type="project" value="UniProtKB-UniRule"/>
</dbReference>
<comment type="function">
    <text evidence="7">Catalyzes the ferrous insertion into protoporphyrin IX.</text>
</comment>
<evidence type="ECO:0000313" key="10">
    <source>
        <dbReference type="Proteomes" id="UP000660862"/>
    </source>
</evidence>
<dbReference type="PANTHER" id="PTHR11108">
    <property type="entry name" value="FERROCHELATASE"/>
    <property type="match status" value="1"/>
</dbReference>
<keyword evidence="4 7" id="KW-0456">Lyase</keyword>
<dbReference type="HAMAP" id="MF_00323">
    <property type="entry name" value="Ferrochelatase"/>
    <property type="match status" value="1"/>
</dbReference>
<evidence type="ECO:0000256" key="8">
    <source>
        <dbReference type="RuleBase" id="RU004185"/>
    </source>
</evidence>
<keyword evidence="10" id="KW-1185">Reference proteome</keyword>
<dbReference type="PANTHER" id="PTHR11108:SF1">
    <property type="entry name" value="FERROCHELATASE, MITOCHONDRIAL"/>
    <property type="match status" value="1"/>
</dbReference>
<feature type="binding site" evidence="7">
    <location>
        <position position="194"/>
    </location>
    <ligand>
        <name>Fe(2+)</name>
        <dbReference type="ChEBI" id="CHEBI:29033"/>
    </ligand>
</feature>
<keyword evidence="3 7" id="KW-0350">Heme biosynthesis</keyword>
<protein>
    <recommendedName>
        <fullName evidence="7">Ferrochelatase</fullName>
        <ecNumber evidence="7">4.98.1.1</ecNumber>
    </recommendedName>
    <alternativeName>
        <fullName evidence="7">Heme synthase</fullName>
    </alternativeName>
    <alternativeName>
        <fullName evidence="7">Protoheme ferro-lyase</fullName>
    </alternativeName>
</protein>
<evidence type="ECO:0000256" key="4">
    <source>
        <dbReference type="ARBA" id="ARBA00023239"/>
    </source>
</evidence>
<name>A0A917I0A7_9SPHI</name>
<evidence type="ECO:0000313" key="9">
    <source>
        <dbReference type="EMBL" id="GGG99132.1"/>
    </source>
</evidence>
<dbReference type="Gene3D" id="3.40.50.1400">
    <property type="match status" value="2"/>
</dbReference>
<comment type="catalytic activity">
    <reaction evidence="7">
        <text>heme b + 2 H(+) = protoporphyrin IX + Fe(2+)</text>
        <dbReference type="Rhea" id="RHEA:22584"/>
        <dbReference type="ChEBI" id="CHEBI:15378"/>
        <dbReference type="ChEBI" id="CHEBI:29033"/>
        <dbReference type="ChEBI" id="CHEBI:57306"/>
        <dbReference type="ChEBI" id="CHEBI:60344"/>
        <dbReference type="EC" id="4.98.1.1"/>
    </reaction>
</comment>
<evidence type="ECO:0000256" key="2">
    <source>
        <dbReference type="ARBA" id="ARBA00023004"/>
    </source>
</evidence>
<dbReference type="CDD" id="cd03411">
    <property type="entry name" value="Ferrochelatase_N"/>
    <property type="match status" value="1"/>
</dbReference>
<dbReference type="EMBL" id="BMER01000005">
    <property type="protein sequence ID" value="GGG99132.1"/>
    <property type="molecule type" value="Genomic_DNA"/>
</dbReference>
<dbReference type="AlphaFoldDB" id="A0A917I0A7"/>
<accession>A0A917I0A7</accession>
<dbReference type="EC" id="4.98.1.1" evidence="7"/>
<sequence>MSKPNKGILLVNLGTPDSPSVSDVRRYLNEFLMDGRVIDIPSLRRLFLVRGIIVPFRAPNSAKLYRAIWDKETGSPLLHYSLLQQQLLQERLGDEYHVELAMRYQNPSIASALAKLRPMNLESIRIIPLFPQYASASTGSVIDKVMELMRTWHTFPEISIVNDFYDNGLMIDVFAENALKHNPQTYDHILFSYHGLPVRQLTDVEPSHKHHCETAGCREQISEHSRYCYLAQCYATTRLLAQKLGLQPDRYTVCFQSRLGKTPWVQPYTTDVLKVQAAKGAKRLLVFCPAFVSDCLETIYEIGTEYATEFKAMGGEHVQLVESLNDHPLWITALEKLAIAGKHDSVLHPNPIDKLGVVAR</sequence>
<comment type="catalytic activity">
    <reaction evidence="6">
        <text>Fe-coproporphyrin III + 2 H(+) = coproporphyrin III + Fe(2+)</text>
        <dbReference type="Rhea" id="RHEA:49572"/>
        <dbReference type="ChEBI" id="CHEBI:15378"/>
        <dbReference type="ChEBI" id="CHEBI:29033"/>
        <dbReference type="ChEBI" id="CHEBI:68438"/>
        <dbReference type="ChEBI" id="CHEBI:131725"/>
        <dbReference type="EC" id="4.99.1.9"/>
    </reaction>
    <physiologicalReaction direction="right-to-left" evidence="6">
        <dbReference type="Rhea" id="RHEA:49574"/>
    </physiologicalReaction>
</comment>
<comment type="subcellular location">
    <subcellularLocation>
        <location evidence="7">Cytoplasm</location>
    </subcellularLocation>
</comment>
<dbReference type="NCBIfam" id="TIGR00109">
    <property type="entry name" value="hemH"/>
    <property type="match status" value="1"/>
</dbReference>
<reference evidence="9" key="1">
    <citation type="journal article" date="2014" name="Int. J. Syst. Evol. Microbiol.">
        <title>Complete genome sequence of Corynebacterium casei LMG S-19264T (=DSM 44701T), isolated from a smear-ripened cheese.</title>
        <authorList>
            <consortium name="US DOE Joint Genome Institute (JGI-PGF)"/>
            <person name="Walter F."/>
            <person name="Albersmeier A."/>
            <person name="Kalinowski J."/>
            <person name="Ruckert C."/>
        </authorList>
    </citation>
    <scope>NUCLEOTIDE SEQUENCE</scope>
    <source>
        <strain evidence="9">CGMCC 1.12195</strain>
    </source>
</reference>
<keyword evidence="7" id="KW-0963">Cytoplasm</keyword>
<dbReference type="RefSeq" id="WP_188507741.1">
    <property type="nucleotide sequence ID" value="NZ_BMER01000005.1"/>
</dbReference>
<dbReference type="GO" id="GO:0005737">
    <property type="term" value="C:cytoplasm"/>
    <property type="evidence" value="ECO:0007669"/>
    <property type="project" value="UniProtKB-SubCell"/>
</dbReference>
<dbReference type="InterPro" id="IPR033644">
    <property type="entry name" value="Ferrochelatase_C"/>
</dbReference>
<dbReference type="GO" id="GO:0046872">
    <property type="term" value="F:metal ion binding"/>
    <property type="evidence" value="ECO:0007669"/>
    <property type="project" value="UniProtKB-KW"/>
</dbReference>
<dbReference type="SUPFAM" id="SSF53800">
    <property type="entry name" value="Chelatase"/>
    <property type="match status" value="1"/>
</dbReference>
<keyword evidence="5 7" id="KW-0627">Porphyrin biosynthesis</keyword>
<keyword evidence="2 7" id="KW-0408">Iron</keyword>